<dbReference type="Gene3D" id="3.40.1080.10">
    <property type="entry name" value="Glutaconate Coenzyme A-transferase"/>
    <property type="match status" value="2"/>
</dbReference>
<reference evidence="5" key="3">
    <citation type="submission" date="2022-12" db="EMBL/GenBank/DDBJ databases">
        <authorList>
            <person name="Sun Q."/>
            <person name="Kim S."/>
        </authorList>
    </citation>
    <scope>NUCLEOTIDE SEQUENCE</scope>
    <source>
        <strain evidence="5">KCTC 12344</strain>
    </source>
</reference>
<proteinExistence type="inferred from homology"/>
<evidence type="ECO:0000256" key="4">
    <source>
        <dbReference type="PIRSR" id="PIRSR000858-1"/>
    </source>
</evidence>
<dbReference type="OrthoDB" id="9805230at2"/>
<dbReference type="GO" id="GO:0008775">
    <property type="term" value="F:acetate CoA-transferase activity"/>
    <property type="evidence" value="ECO:0007669"/>
    <property type="project" value="UniProtKB-EC"/>
</dbReference>
<dbReference type="Proteomes" id="UP000294359">
    <property type="component" value="Chromosome"/>
</dbReference>
<sequence length="509" mass="53707">MKIISASAAAQLVRDHWTVVPGGFGSCGHPDTLTAALRERFQETGRPRNLSLLFGAGPGDKAGQGVDSLALPGLVARAIGGFWGLCPALAGMARDGAIEAHNWPQGVISKLFGVIASGEPGLLTHVGLDTFVDPALEGGVIDSRSSQPLVEKLRFKGRSQLFYPAPRVDCALLRGTACDPDGNIIFSEETSHMDALAQAQAAHNCGGIVIVQVKRLLDGPVADYRDVKIPGFLVDYVVLAPENRHPQTYGTFFDPAYTGKAAARGRESGKHFPLAKRIVVHRAALELANHPGANVNLGIGIPALIGAQARELGLIDFTLTVESGLIGGVPDEGLSFGAVRHPRAVIEQSALFDFYDGGGIDLAFLGFAQVDAAGNVNVSKFNGRIVGSGGFINISQSARHIVFCGTLTADGLQVEIAGGRLRIVREGRTRKFHAHVAQLTFSGRQAAANGKEVLYVTERAVFRLGARGLELTELAPGIDVAAIRNVVDCDFHVAAKLRPMAGFAAIQSN</sequence>
<dbReference type="InterPro" id="IPR004165">
    <property type="entry name" value="CoA_trans_fam_I"/>
</dbReference>
<dbReference type="InterPro" id="IPR037171">
    <property type="entry name" value="NagB/RpiA_transferase-like"/>
</dbReference>
<evidence type="ECO:0000256" key="2">
    <source>
        <dbReference type="ARBA" id="ARBA00022679"/>
    </source>
</evidence>
<keyword evidence="7" id="KW-1185">Reference proteome</keyword>
<name>A0A4P7BED8_9BURK</name>
<organism evidence="5 8">
    <name type="scientific">Pseudoduganella plicata</name>
    <dbReference type="NCBI Taxonomy" id="321984"/>
    <lineage>
        <taxon>Bacteria</taxon>
        <taxon>Pseudomonadati</taxon>
        <taxon>Pseudomonadota</taxon>
        <taxon>Betaproteobacteria</taxon>
        <taxon>Burkholderiales</taxon>
        <taxon>Oxalobacteraceae</taxon>
        <taxon>Telluria group</taxon>
        <taxon>Pseudoduganella</taxon>
    </lineage>
</organism>
<dbReference type="EMBL" id="CP038026">
    <property type="protein sequence ID" value="QBQ37086.1"/>
    <property type="molecule type" value="Genomic_DNA"/>
</dbReference>
<dbReference type="PANTHER" id="PTHR43293">
    <property type="entry name" value="ACETATE COA-TRANSFERASE YDIF"/>
    <property type="match status" value="1"/>
</dbReference>
<gene>
    <name evidence="6" type="ORF">E1742_13575</name>
    <name evidence="5" type="ORF">GCM10007388_36420</name>
</gene>
<protein>
    <recommendedName>
        <fullName evidence="3">Acetate CoA-transferase YdiF</fullName>
        <ecNumber evidence="3">2.8.3.8</ecNumber>
    </recommendedName>
</protein>
<dbReference type="PIRSF" id="PIRSF000858">
    <property type="entry name" value="SCOT-t"/>
    <property type="match status" value="1"/>
</dbReference>
<evidence type="ECO:0000313" key="5">
    <source>
        <dbReference type="EMBL" id="GGY99499.1"/>
    </source>
</evidence>
<keyword evidence="2 3" id="KW-0808">Transferase</keyword>
<dbReference type="PROSITE" id="PS51257">
    <property type="entry name" value="PROKAR_LIPOPROTEIN"/>
    <property type="match status" value="1"/>
</dbReference>
<reference evidence="5" key="1">
    <citation type="journal article" date="2014" name="Int. J. Syst. Evol. Microbiol.">
        <title>Complete genome sequence of Corynebacterium casei LMG S-19264T (=DSM 44701T), isolated from a smear-ripened cheese.</title>
        <authorList>
            <consortium name="US DOE Joint Genome Institute (JGI-PGF)"/>
            <person name="Walter F."/>
            <person name="Albersmeier A."/>
            <person name="Kalinowski J."/>
            <person name="Ruckert C."/>
        </authorList>
    </citation>
    <scope>NUCLEOTIDE SEQUENCE</scope>
    <source>
        <strain evidence="5">KCTC 12344</strain>
    </source>
</reference>
<dbReference type="InterPro" id="IPR014388">
    <property type="entry name" value="3-oxoacid_CoA-transferase"/>
</dbReference>
<comment type="catalytic activity">
    <reaction evidence="3">
        <text>an acyl-CoA + acetate = a carboxylate + acetyl-CoA</text>
        <dbReference type="Rhea" id="RHEA:13381"/>
        <dbReference type="ChEBI" id="CHEBI:29067"/>
        <dbReference type="ChEBI" id="CHEBI:30089"/>
        <dbReference type="ChEBI" id="CHEBI:57288"/>
        <dbReference type="ChEBI" id="CHEBI:58342"/>
        <dbReference type="EC" id="2.8.3.8"/>
    </reaction>
</comment>
<dbReference type="SUPFAM" id="SSF100950">
    <property type="entry name" value="NagB/RpiA/CoA transferase-like"/>
    <property type="match status" value="2"/>
</dbReference>
<comment type="similarity">
    <text evidence="1 3">Belongs to the 3-oxoacid CoA-transferase family.</text>
</comment>
<evidence type="ECO:0000256" key="3">
    <source>
        <dbReference type="PIRNR" id="PIRNR000858"/>
    </source>
</evidence>
<dbReference type="AlphaFoldDB" id="A0A4P7BED8"/>
<dbReference type="EC" id="2.8.3.8" evidence="3"/>
<evidence type="ECO:0000313" key="8">
    <source>
        <dbReference type="Proteomes" id="UP000619512"/>
    </source>
</evidence>
<dbReference type="SMART" id="SM00882">
    <property type="entry name" value="CoA_trans"/>
    <property type="match status" value="2"/>
</dbReference>
<accession>A0A4P7BED8</accession>
<dbReference type="RefSeq" id="WP_134385454.1">
    <property type="nucleotide sequence ID" value="NZ_BMWW01000006.1"/>
</dbReference>
<evidence type="ECO:0000313" key="6">
    <source>
        <dbReference type="EMBL" id="QBQ37086.1"/>
    </source>
</evidence>
<dbReference type="Proteomes" id="UP000619512">
    <property type="component" value="Unassembled WGS sequence"/>
</dbReference>
<dbReference type="Pfam" id="PF01144">
    <property type="entry name" value="CoA_trans"/>
    <property type="match status" value="1"/>
</dbReference>
<evidence type="ECO:0000313" key="7">
    <source>
        <dbReference type="Proteomes" id="UP000294359"/>
    </source>
</evidence>
<dbReference type="GO" id="GO:0046952">
    <property type="term" value="P:ketone body catabolic process"/>
    <property type="evidence" value="ECO:0007669"/>
    <property type="project" value="InterPro"/>
</dbReference>
<reference evidence="6 7" key="2">
    <citation type="submission" date="2019-03" db="EMBL/GenBank/DDBJ databases">
        <title>Draft Genome Sequences of Six Type Strains of the Genus Massilia.</title>
        <authorList>
            <person name="Miess H."/>
            <person name="Frediansyhah A."/>
            <person name="Gross H."/>
        </authorList>
    </citation>
    <scope>NUCLEOTIDE SEQUENCE [LARGE SCALE GENOMIC DNA]</scope>
    <source>
        <strain evidence="6 7">DSM 17505</strain>
    </source>
</reference>
<comment type="function">
    <text evidence="3">CoA transferase having broad substrate specificity for short-chain acyl-CoA thioesters with the activity decreasing when the length of the carboxylic acid chain exceeds four carbons.</text>
</comment>
<feature type="active site" description="5-glutamyl coenzyme A thioester intermediate" evidence="4">
    <location>
        <position position="322"/>
    </location>
</feature>
<dbReference type="PANTHER" id="PTHR43293:SF1">
    <property type="entry name" value="ACETATE COA-TRANSFERASE YDIF"/>
    <property type="match status" value="1"/>
</dbReference>
<dbReference type="EMBL" id="BMWW01000006">
    <property type="protein sequence ID" value="GGY99499.1"/>
    <property type="molecule type" value="Genomic_DNA"/>
</dbReference>
<evidence type="ECO:0000256" key="1">
    <source>
        <dbReference type="ARBA" id="ARBA00007154"/>
    </source>
</evidence>